<accession>A0AB73T9M0</accession>
<keyword evidence="4 6" id="KW-1133">Transmembrane helix</keyword>
<proteinExistence type="predicted"/>
<evidence type="ECO:0000313" key="7">
    <source>
        <dbReference type="EMBL" id="PWJ78891.1"/>
    </source>
</evidence>
<dbReference type="AlphaFoldDB" id="A0AB73T9M0"/>
<feature type="transmembrane region" description="Helical" evidence="6">
    <location>
        <begin position="172"/>
        <end position="196"/>
    </location>
</feature>
<dbReference type="GO" id="GO:0005886">
    <property type="term" value="C:plasma membrane"/>
    <property type="evidence" value="ECO:0007669"/>
    <property type="project" value="UniProtKB-SubCell"/>
</dbReference>
<reference evidence="7 8" key="1">
    <citation type="submission" date="2018-05" db="EMBL/GenBank/DDBJ databases">
        <authorList>
            <person name="Goeker M."/>
            <person name="Huntemann M."/>
            <person name="Clum A."/>
            <person name="Pillay M."/>
            <person name="Palaniappan K."/>
            <person name="Varghese N."/>
            <person name="Mikhailova N."/>
            <person name="Stamatis D."/>
            <person name="Reddy T."/>
            <person name="Daum C."/>
            <person name="Shapiro N."/>
            <person name="Ivanova N."/>
            <person name="Kyrpides N."/>
            <person name="Woyke T."/>
        </authorList>
    </citation>
    <scope>NUCLEOTIDE SEQUENCE [LARGE SCALE GENOMIC DNA]</scope>
    <source>
        <strain evidence="7 8">DSM 26524</strain>
    </source>
</reference>
<evidence type="ECO:0000256" key="2">
    <source>
        <dbReference type="ARBA" id="ARBA00022475"/>
    </source>
</evidence>
<feature type="transmembrane region" description="Helical" evidence="6">
    <location>
        <begin position="82"/>
        <end position="102"/>
    </location>
</feature>
<comment type="subcellular location">
    <subcellularLocation>
        <location evidence="1">Cell membrane</location>
        <topology evidence="1">Multi-pass membrane protein</topology>
    </subcellularLocation>
</comment>
<name>A0AB73T9M0_9FIRM</name>
<organism evidence="7 8">
    <name type="scientific">Murimonas intestini</name>
    <dbReference type="NCBI Taxonomy" id="1337051"/>
    <lineage>
        <taxon>Bacteria</taxon>
        <taxon>Bacillati</taxon>
        <taxon>Bacillota</taxon>
        <taxon>Clostridia</taxon>
        <taxon>Lachnospirales</taxon>
        <taxon>Lachnospiraceae</taxon>
        <taxon>Murimonas</taxon>
    </lineage>
</organism>
<feature type="transmembrane region" description="Helical" evidence="6">
    <location>
        <begin position="238"/>
        <end position="260"/>
    </location>
</feature>
<protein>
    <submittedName>
        <fullName evidence="7">Membrane protein</fullName>
    </submittedName>
</protein>
<keyword evidence="5 6" id="KW-0472">Membrane</keyword>
<evidence type="ECO:0000256" key="1">
    <source>
        <dbReference type="ARBA" id="ARBA00004651"/>
    </source>
</evidence>
<gene>
    <name evidence="7" type="ORF">C7383_101264</name>
</gene>
<comment type="caution">
    <text evidence="7">The sequence shown here is derived from an EMBL/GenBank/DDBJ whole genome shotgun (WGS) entry which is preliminary data.</text>
</comment>
<evidence type="ECO:0000256" key="5">
    <source>
        <dbReference type="ARBA" id="ARBA00023136"/>
    </source>
</evidence>
<feature type="transmembrane region" description="Helical" evidence="6">
    <location>
        <begin position="26"/>
        <end position="49"/>
    </location>
</feature>
<evidence type="ECO:0000256" key="3">
    <source>
        <dbReference type="ARBA" id="ARBA00022692"/>
    </source>
</evidence>
<keyword evidence="2" id="KW-1003">Cell membrane</keyword>
<dbReference type="EMBL" id="QGGY01000001">
    <property type="protein sequence ID" value="PWJ78891.1"/>
    <property type="molecule type" value="Genomic_DNA"/>
</dbReference>
<feature type="transmembrane region" description="Helical" evidence="6">
    <location>
        <begin position="208"/>
        <end position="226"/>
    </location>
</feature>
<evidence type="ECO:0000256" key="4">
    <source>
        <dbReference type="ARBA" id="ARBA00022989"/>
    </source>
</evidence>
<keyword evidence="3 6" id="KW-0812">Transmembrane</keyword>
<sequence>MKKIKQVILWCWKFSRRVSRDRVDAYAAQSAFFIIMGFIPFLMMLLSMLQYTPLTSPQVMEMIMDFMPESFRDYLQGIVSELFTRSTAILSGTAIAAVWAAGRAVLAMTKGLNSVYHIDETRNYFYMRLRSAFYIVFFMIALILAMVLLVFGNKIQEALLSNVPFLQQFSGFIISVRTVVTLVILALLFWGMYVLLPNRRHVHVLSQLPGAIVTAFTWSIFSYGFSIYFEMVGQMSRIYGSLTTVIMIMLWLYFCMWLLFIGAEINIYLEDPYGYFEGI</sequence>
<dbReference type="Pfam" id="PF03631">
    <property type="entry name" value="Virul_fac_BrkB"/>
    <property type="match status" value="1"/>
</dbReference>
<feature type="transmembrane region" description="Helical" evidence="6">
    <location>
        <begin position="132"/>
        <end position="152"/>
    </location>
</feature>
<dbReference type="RefSeq" id="WP_257497411.1">
    <property type="nucleotide sequence ID" value="NZ_JANKBI010000001.1"/>
</dbReference>
<evidence type="ECO:0000256" key="6">
    <source>
        <dbReference type="SAM" id="Phobius"/>
    </source>
</evidence>
<evidence type="ECO:0000313" key="8">
    <source>
        <dbReference type="Proteomes" id="UP000245412"/>
    </source>
</evidence>
<dbReference type="PIRSF" id="PIRSF035875">
    <property type="entry name" value="RNase_BN"/>
    <property type="match status" value="1"/>
</dbReference>
<dbReference type="NCBIfam" id="TIGR00765">
    <property type="entry name" value="yihY_not_rbn"/>
    <property type="match status" value="1"/>
</dbReference>
<keyword evidence="8" id="KW-1185">Reference proteome</keyword>
<dbReference type="PANTHER" id="PTHR30213">
    <property type="entry name" value="INNER MEMBRANE PROTEIN YHJD"/>
    <property type="match status" value="1"/>
</dbReference>
<dbReference type="Proteomes" id="UP000245412">
    <property type="component" value="Unassembled WGS sequence"/>
</dbReference>
<dbReference type="PANTHER" id="PTHR30213:SF0">
    <property type="entry name" value="UPF0761 MEMBRANE PROTEIN YIHY"/>
    <property type="match status" value="1"/>
</dbReference>
<dbReference type="InterPro" id="IPR017039">
    <property type="entry name" value="Virul_fac_BrkB"/>
</dbReference>